<dbReference type="GO" id="GO:0046983">
    <property type="term" value="F:protein dimerization activity"/>
    <property type="evidence" value="ECO:0007669"/>
    <property type="project" value="InterPro"/>
</dbReference>
<organism evidence="2 3">
    <name type="scientific">Sipha flava</name>
    <name type="common">yellow sugarcane aphid</name>
    <dbReference type="NCBI Taxonomy" id="143950"/>
    <lineage>
        <taxon>Eukaryota</taxon>
        <taxon>Metazoa</taxon>
        <taxon>Ecdysozoa</taxon>
        <taxon>Arthropoda</taxon>
        <taxon>Hexapoda</taxon>
        <taxon>Insecta</taxon>
        <taxon>Pterygota</taxon>
        <taxon>Neoptera</taxon>
        <taxon>Paraneoptera</taxon>
        <taxon>Hemiptera</taxon>
        <taxon>Sternorrhyncha</taxon>
        <taxon>Aphidomorpha</taxon>
        <taxon>Aphidoidea</taxon>
        <taxon>Aphididae</taxon>
        <taxon>Sipha</taxon>
    </lineage>
</organism>
<gene>
    <name evidence="3" type="primary">LOC112694162</name>
</gene>
<name>A0A8B8GRW0_9HEMI</name>
<evidence type="ECO:0000313" key="3">
    <source>
        <dbReference type="RefSeq" id="XP_025425341.1"/>
    </source>
</evidence>
<reference evidence="3" key="1">
    <citation type="submission" date="2025-08" db="UniProtKB">
        <authorList>
            <consortium name="RefSeq"/>
        </authorList>
    </citation>
    <scope>IDENTIFICATION</scope>
    <source>
        <tissue evidence="3">Whole body</tissue>
    </source>
</reference>
<dbReference type="AlphaFoldDB" id="A0A8B8GRW0"/>
<dbReference type="OrthoDB" id="6621209at2759"/>
<keyword evidence="2" id="KW-1185">Reference proteome</keyword>
<dbReference type="InterPro" id="IPR052958">
    <property type="entry name" value="IFN-induced_PKR_regulator"/>
</dbReference>
<dbReference type="InterPro" id="IPR012337">
    <property type="entry name" value="RNaseH-like_sf"/>
</dbReference>
<dbReference type="GeneID" id="112694162"/>
<evidence type="ECO:0000313" key="2">
    <source>
        <dbReference type="Proteomes" id="UP000694846"/>
    </source>
</evidence>
<sequence length="220" mass="25246">MSGKFNGVQAHIKDTHPLAIYVHCSAHVLNLLLKRSCKTRWIERFHAINDFLELYEYVIEALDTISEWDDNDTSNKARRLRSSILGIEFVISLFVLNKGFSIGLPLSKFLQKSNIDLKSAVQLANDTQKELQEAMAMCNQSIYPNIFKLLQILVTLPVSSATNERTFSNLKRIKTYLRNSMSEGRLNGLAMLSINKNYSIKPEEVIEELARKKRRLPFLL</sequence>
<dbReference type="Proteomes" id="UP000694846">
    <property type="component" value="Unplaced"/>
</dbReference>
<dbReference type="PANTHER" id="PTHR46289:SF14">
    <property type="entry name" value="DUF4371 DOMAIN-CONTAINING PROTEIN"/>
    <property type="match status" value="1"/>
</dbReference>
<evidence type="ECO:0000259" key="1">
    <source>
        <dbReference type="Pfam" id="PF05699"/>
    </source>
</evidence>
<accession>A0A8B8GRW0</accession>
<dbReference type="RefSeq" id="XP_025425341.1">
    <property type="nucleotide sequence ID" value="XM_025569556.1"/>
</dbReference>
<proteinExistence type="predicted"/>
<protein>
    <submittedName>
        <fullName evidence="3">Uncharacterized protein LOC112694162</fullName>
    </submittedName>
</protein>
<dbReference type="PANTHER" id="PTHR46289">
    <property type="entry name" value="52 KDA REPRESSOR OF THE INHIBITOR OF THE PROTEIN KINASE-LIKE PROTEIN-RELATED"/>
    <property type="match status" value="1"/>
</dbReference>
<dbReference type="InterPro" id="IPR008906">
    <property type="entry name" value="HATC_C_dom"/>
</dbReference>
<dbReference type="SUPFAM" id="SSF53098">
    <property type="entry name" value="Ribonuclease H-like"/>
    <property type="match status" value="1"/>
</dbReference>
<dbReference type="Pfam" id="PF05699">
    <property type="entry name" value="Dimer_Tnp_hAT"/>
    <property type="match status" value="1"/>
</dbReference>
<feature type="domain" description="HAT C-terminal dimerisation" evidence="1">
    <location>
        <begin position="138"/>
        <end position="197"/>
    </location>
</feature>